<dbReference type="PANTHER" id="PTHR16943:SF8">
    <property type="entry name" value="2-METHYLCITRATE DEHYDRATASE"/>
    <property type="match status" value="1"/>
</dbReference>
<dbReference type="Gene3D" id="3.30.1330.120">
    <property type="entry name" value="2-methylcitrate dehydratase PrpD"/>
    <property type="match status" value="1"/>
</dbReference>
<gene>
    <name evidence="4" type="ORF">D806_033380</name>
</gene>
<evidence type="ECO:0000259" key="3">
    <source>
        <dbReference type="Pfam" id="PF19305"/>
    </source>
</evidence>
<dbReference type="InterPro" id="IPR045337">
    <property type="entry name" value="MmgE_PrpD_C"/>
</dbReference>
<comment type="similarity">
    <text evidence="1">Belongs to the PrpD family.</text>
</comment>
<reference evidence="4 5" key="1">
    <citation type="journal article" date="2013" name="Genome Announc.">
        <title>Draft genome sequence of MKD8, a conjugal recipient Mycobacterium smegmatis strain.</title>
        <authorList>
            <person name="Gray T.A."/>
            <person name="Palumbo M.J."/>
            <person name="Derbyshire K.M."/>
        </authorList>
    </citation>
    <scope>NUCLEOTIDE SEQUENCE [LARGE SCALE GENOMIC DNA]</scope>
    <source>
        <strain evidence="4 5">MKD8</strain>
    </source>
</reference>
<dbReference type="InterPro" id="IPR042183">
    <property type="entry name" value="MmgE/PrpD_sf_1"/>
</dbReference>
<dbReference type="SUPFAM" id="SSF103378">
    <property type="entry name" value="2-methylcitrate dehydratase PrpD"/>
    <property type="match status" value="1"/>
</dbReference>
<dbReference type="InterPro" id="IPR005656">
    <property type="entry name" value="MmgE_PrpD"/>
</dbReference>
<dbReference type="Pfam" id="PF03972">
    <property type="entry name" value="MmgE_PrpD_N"/>
    <property type="match status" value="1"/>
</dbReference>
<evidence type="ECO:0000256" key="1">
    <source>
        <dbReference type="ARBA" id="ARBA00006174"/>
    </source>
</evidence>
<dbReference type="PANTHER" id="PTHR16943">
    <property type="entry name" value="2-METHYLCITRATE DEHYDRATASE-RELATED"/>
    <property type="match status" value="1"/>
</dbReference>
<dbReference type="GO" id="GO:0016829">
    <property type="term" value="F:lyase activity"/>
    <property type="evidence" value="ECO:0007669"/>
    <property type="project" value="InterPro"/>
</dbReference>
<dbReference type="Pfam" id="PF19305">
    <property type="entry name" value="MmgE_PrpD_C"/>
    <property type="match status" value="1"/>
</dbReference>
<organism evidence="4 5">
    <name type="scientific">Mycolicibacterium smegmatis (strain MKD8)</name>
    <name type="common">Mycobacterium smegmatis</name>
    <dbReference type="NCBI Taxonomy" id="1214915"/>
    <lineage>
        <taxon>Bacteria</taxon>
        <taxon>Bacillati</taxon>
        <taxon>Actinomycetota</taxon>
        <taxon>Actinomycetes</taxon>
        <taxon>Mycobacteriales</taxon>
        <taxon>Mycobacteriaceae</taxon>
        <taxon>Mycolicibacterium</taxon>
    </lineage>
</organism>
<dbReference type="Gene3D" id="1.10.4100.10">
    <property type="entry name" value="2-methylcitrate dehydratase PrpD"/>
    <property type="match status" value="1"/>
</dbReference>
<evidence type="ECO:0000313" key="4">
    <source>
        <dbReference type="EMBL" id="AWT54310.1"/>
    </source>
</evidence>
<dbReference type="InterPro" id="IPR036148">
    <property type="entry name" value="MmgE/PrpD_sf"/>
</dbReference>
<name>A0A2U9PRA0_MYCSE</name>
<sequence length="490" mass="52417">MTTTSDRGVHARTGADMTELDLGWKIAEVAADPVAVPAETHAMVINRLIDNAAVSAASVSRRLVAVARAQARAHRNTPGAAIFGIDGTFSPEWAALANGAAVDDLEFHDGYLAGYHAHPGATIPALVAVAQHTGLRGTDLVRGIATAYEVQISLARGMSAHHSTFHHNAHLGVSVAAGLGTLLRLPVPTIHAAIGHAAHLTALPCRSPGKPHAGWNLHTPAHTGKLAIEAVDRAMRGDSATLAADGAQDGYDAAFWQADHVRLPGMGEPKRAIVDSYPRQHSASHLGQAAIDLALRMRERISHVRDIERVVLHTSHHAHLVIGTGSGDARKFAPDASRNVLSHSVMYLFAVALQDGLWHHERSYAPERAHRPDTIELWQKISTAAVPSIDSAETPFGVRAEVTLGSGEVIVDELAVADAHPAGARPFERKDYVAKFAELADGVIDRREQQRFLDVVTCLRDLKRGSLGMLNPLVDSRILDAAPTTYGIFR</sequence>
<dbReference type="InterPro" id="IPR045336">
    <property type="entry name" value="MmgE_PrpD_N"/>
</dbReference>
<dbReference type="EMBL" id="CP027541">
    <property type="protein sequence ID" value="AWT54310.1"/>
    <property type="molecule type" value="Genomic_DNA"/>
</dbReference>
<feature type="domain" description="MmgE/PrpD C-terminal" evidence="3">
    <location>
        <begin position="281"/>
        <end position="460"/>
    </location>
</feature>
<evidence type="ECO:0000313" key="5">
    <source>
        <dbReference type="Proteomes" id="UP000011200"/>
    </source>
</evidence>
<protein>
    <submittedName>
        <fullName evidence="4">2-methylcitrate dehydratase 2</fullName>
    </submittedName>
</protein>
<evidence type="ECO:0000259" key="2">
    <source>
        <dbReference type="Pfam" id="PF03972"/>
    </source>
</evidence>
<dbReference type="AlphaFoldDB" id="A0A2U9PRA0"/>
<proteinExistence type="inferred from homology"/>
<dbReference type="InterPro" id="IPR042188">
    <property type="entry name" value="MmgE/PrpD_sf_2"/>
</dbReference>
<dbReference type="Proteomes" id="UP000011200">
    <property type="component" value="Chromosome"/>
</dbReference>
<reference evidence="5" key="2">
    <citation type="submission" date="2018-03" db="EMBL/GenBank/DDBJ databases">
        <authorList>
            <person name="Derbyshire K."/>
            <person name="Gray T.A."/>
            <person name="Champion M."/>
        </authorList>
    </citation>
    <scope>NUCLEOTIDE SEQUENCE [LARGE SCALE GENOMIC DNA]</scope>
    <source>
        <strain evidence="5">MKD8</strain>
    </source>
</reference>
<feature type="domain" description="MmgE/PrpD N-terminal" evidence="2">
    <location>
        <begin position="35"/>
        <end position="257"/>
    </location>
</feature>
<accession>A0A2U9PRA0</accession>